<dbReference type="AlphaFoldDB" id="A0AA96LC67"/>
<dbReference type="GO" id="GO:0016757">
    <property type="term" value="F:glycosyltransferase activity"/>
    <property type="evidence" value="ECO:0007669"/>
    <property type="project" value="UniProtKB-KW"/>
</dbReference>
<reference evidence="2 3" key="1">
    <citation type="submission" date="2022-02" db="EMBL/GenBank/DDBJ databases">
        <title>Paenibacillus sp. MBLB1776 Whole Genome Shotgun Sequencing.</title>
        <authorList>
            <person name="Hwang C.Y."/>
            <person name="Cho E.-S."/>
            <person name="Seo M.-J."/>
        </authorList>
    </citation>
    <scope>NUCLEOTIDE SEQUENCE [LARGE SCALE GENOMIC DNA]</scope>
    <source>
        <strain evidence="2 3">MBLB1776</strain>
    </source>
</reference>
<dbReference type="InterPro" id="IPR029044">
    <property type="entry name" value="Nucleotide-diphossugar_trans"/>
</dbReference>
<dbReference type="PANTHER" id="PTHR43630">
    <property type="entry name" value="POLY-BETA-1,6-N-ACETYL-D-GLUCOSAMINE SYNTHASE"/>
    <property type="match status" value="1"/>
</dbReference>
<dbReference type="PANTHER" id="PTHR43630:SF2">
    <property type="entry name" value="GLYCOSYLTRANSFERASE"/>
    <property type="match status" value="1"/>
</dbReference>
<accession>A0AA96LC67</accession>
<dbReference type="Gene3D" id="3.90.550.10">
    <property type="entry name" value="Spore Coat Polysaccharide Biosynthesis Protein SpsA, Chain A"/>
    <property type="match status" value="1"/>
</dbReference>
<dbReference type="SUPFAM" id="SSF53448">
    <property type="entry name" value="Nucleotide-diphospho-sugar transferases"/>
    <property type="match status" value="1"/>
</dbReference>
<evidence type="ECO:0000313" key="2">
    <source>
        <dbReference type="EMBL" id="WNQ10605.1"/>
    </source>
</evidence>
<keyword evidence="2" id="KW-0328">Glycosyltransferase</keyword>
<feature type="domain" description="Glycosyltransferase 2-like" evidence="1">
    <location>
        <begin position="96"/>
        <end position="222"/>
    </location>
</feature>
<dbReference type="Pfam" id="PF00535">
    <property type="entry name" value="Glycos_transf_2"/>
    <property type="match status" value="1"/>
</dbReference>
<name>A0AA96LC67_9BACL</name>
<gene>
    <name evidence="2" type="ORF">MJA45_23770</name>
</gene>
<evidence type="ECO:0000313" key="3">
    <source>
        <dbReference type="Proteomes" id="UP001305702"/>
    </source>
</evidence>
<dbReference type="KEGG" id="paun:MJA45_23770"/>
<dbReference type="CDD" id="cd02511">
    <property type="entry name" value="Beta4Glucosyltransferase"/>
    <property type="match status" value="1"/>
</dbReference>
<dbReference type="InterPro" id="IPR001173">
    <property type="entry name" value="Glyco_trans_2-like"/>
</dbReference>
<evidence type="ECO:0000259" key="1">
    <source>
        <dbReference type="Pfam" id="PF00535"/>
    </source>
</evidence>
<sequence>MDKKNERMTRARVNLPFLQGVCRWMEEEGFGEPSLYEALRERIGLLEAIEECSDELAFWFAEEDAELIRMREEPDPSRITAMVRGITETGERSRVSVVVMTRNEERCIARCLASVQALADETIVLDTGSTDRTVEIIREEFPGVRLLQAPWADDFAAMRNRLTAEAEGEWVFQLDADEYLVSDPAPLKAFLQLVYDLPVPSLVVSPKIVNEDGGELPLTRRIYRRKDGLHYYGIIHEDLRLAPDRRGEDLLHLMTDDLIRHDGYEPEVMRAKDKANRNIPLQERMVQEEPDNMRWHYFLAREKEAAGYPEEEVLETIDRGLKQRAEKAGPDSFHLRSLLLQAKLLDARLGPFNPAAEAVVEQYPDCTDGLYYRLNRLVFLGLSSMLQGADKTLARLQSLENPYSLLQPQSDHLMQLMGRIYLAGGQYGKAMRVFSTISDEEIRGRVKEELADLRGQLDAFLDGPQQTALV</sequence>
<dbReference type="RefSeq" id="WP_315604379.1">
    <property type="nucleotide sequence ID" value="NZ_CP130318.1"/>
</dbReference>
<proteinExistence type="predicted"/>
<organism evidence="2 3">
    <name type="scientific">Paenibacillus aurantius</name>
    <dbReference type="NCBI Taxonomy" id="2918900"/>
    <lineage>
        <taxon>Bacteria</taxon>
        <taxon>Bacillati</taxon>
        <taxon>Bacillota</taxon>
        <taxon>Bacilli</taxon>
        <taxon>Bacillales</taxon>
        <taxon>Paenibacillaceae</taxon>
        <taxon>Paenibacillus</taxon>
    </lineage>
</organism>
<dbReference type="Proteomes" id="UP001305702">
    <property type="component" value="Chromosome"/>
</dbReference>
<dbReference type="EMBL" id="CP130318">
    <property type="protein sequence ID" value="WNQ10605.1"/>
    <property type="molecule type" value="Genomic_DNA"/>
</dbReference>
<keyword evidence="2" id="KW-0808">Transferase</keyword>
<protein>
    <submittedName>
        <fullName evidence="2">Glycosyltransferase family 2 protein</fullName>
        <ecNumber evidence="2">2.4.-.-</ecNumber>
    </submittedName>
</protein>
<keyword evidence="3" id="KW-1185">Reference proteome</keyword>
<dbReference type="EC" id="2.4.-.-" evidence="2"/>